<dbReference type="CDD" id="cd06260">
    <property type="entry name" value="DUF820-like"/>
    <property type="match status" value="1"/>
</dbReference>
<dbReference type="PANTHER" id="PTHR35400">
    <property type="entry name" value="SLR1083 PROTEIN"/>
    <property type="match status" value="1"/>
</dbReference>
<gene>
    <name evidence="2" type="ORF">GCM10022247_17000</name>
</gene>
<dbReference type="EMBL" id="BAABAL010000005">
    <property type="protein sequence ID" value="GAA3997546.1"/>
    <property type="molecule type" value="Genomic_DNA"/>
</dbReference>
<name>A0ABP7RHF6_9PSEU</name>
<evidence type="ECO:0000313" key="2">
    <source>
        <dbReference type="EMBL" id="GAA3997546.1"/>
    </source>
</evidence>
<dbReference type="SUPFAM" id="SSF52980">
    <property type="entry name" value="Restriction endonuclease-like"/>
    <property type="match status" value="1"/>
</dbReference>
<dbReference type="InterPro" id="IPR012296">
    <property type="entry name" value="Nuclease_put_TT1808"/>
</dbReference>
<reference evidence="3" key="1">
    <citation type="journal article" date="2019" name="Int. J. Syst. Evol. Microbiol.">
        <title>The Global Catalogue of Microorganisms (GCM) 10K type strain sequencing project: providing services to taxonomists for standard genome sequencing and annotation.</title>
        <authorList>
            <consortium name="The Broad Institute Genomics Platform"/>
            <consortium name="The Broad Institute Genome Sequencing Center for Infectious Disease"/>
            <person name="Wu L."/>
            <person name="Ma J."/>
        </authorList>
    </citation>
    <scope>NUCLEOTIDE SEQUENCE [LARGE SCALE GENOMIC DNA]</scope>
    <source>
        <strain evidence="3">JCM 17342</strain>
    </source>
</reference>
<keyword evidence="2" id="KW-0540">Nuclease</keyword>
<keyword evidence="3" id="KW-1185">Reference proteome</keyword>
<comment type="caution">
    <text evidence="2">The sequence shown here is derived from an EMBL/GenBank/DDBJ whole genome shotgun (WGS) entry which is preliminary data.</text>
</comment>
<evidence type="ECO:0000259" key="1">
    <source>
        <dbReference type="Pfam" id="PF05685"/>
    </source>
</evidence>
<dbReference type="InterPro" id="IPR008538">
    <property type="entry name" value="Uma2"/>
</dbReference>
<feature type="domain" description="Putative restriction endonuclease" evidence="1">
    <location>
        <begin position="30"/>
        <end position="178"/>
    </location>
</feature>
<dbReference type="InterPro" id="IPR011335">
    <property type="entry name" value="Restrct_endonuc-II-like"/>
</dbReference>
<keyword evidence="2" id="KW-0378">Hydrolase</keyword>
<dbReference type="Gene3D" id="3.90.1570.10">
    <property type="entry name" value="tt1808, chain A"/>
    <property type="match status" value="1"/>
</dbReference>
<dbReference type="PANTHER" id="PTHR35400:SF3">
    <property type="entry name" value="SLL1072 PROTEIN"/>
    <property type="match status" value="1"/>
</dbReference>
<dbReference type="Pfam" id="PF05685">
    <property type="entry name" value="Uma2"/>
    <property type="match status" value="1"/>
</dbReference>
<keyword evidence="2" id="KW-0255">Endonuclease</keyword>
<dbReference type="RefSeq" id="WP_344872392.1">
    <property type="nucleotide sequence ID" value="NZ_BAABAL010000005.1"/>
</dbReference>
<proteinExistence type="predicted"/>
<sequence length="201" mass="22123">MDDEDQREAVNEMSSAVQLGPYTLDDWLNLEPVEGYRVELVDGHYVMSPAPAMLHNYVADELRVVLQNAVKWLGLVAVTGINVRVGDRGYIPDVAVCGLTDSVVTPAEEILLAVEVMSPSTVRADRLEKPAAYAAAGIPRYWRVEFSTARTPTIFCYELDGGSYRQVAFADGTATAEVSVTDEVVVKLIVHDILPPERRSR</sequence>
<dbReference type="GO" id="GO:0004519">
    <property type="term" value="F:endonuclease activity"/>
    <property type="evidence" value="ECO:0007669"/>
    <property type="project" value="UniProtKB-KW"/>
</dbReference>
<evidence type="ECO:0000313" key="3">
    <source>
        <dbReference type="Proteomes" id="UP001501747"/>
    </source>
</evidence>
<dbReference type="Proteomes" id="UP001501747">
    <property type="component" value="Unassembled WGS sequence"/>
</dbReference>
<organism evidence="2 3">
    <name type="scientific">Allokutzneria multivorans</name>
    <dbReference type="NCBI Taxonomy" id="1142134"/>
    <lineage>
        <taxon>Bacteria</taxon>
        <taxon>Bacillati</taxon>
        <taxon>Actinomycetota</taxon>
        <taxon>Actinomycetes</taxon>
        <taxon>Pseudonocardiales</taxon>
        <taxon>Pseudonocardiaceae</taxon>
        <taxon>Allokutzneria</taxon>
    </lineage>
</organism>
<accession>A0ABP7RHF6</accession>
<protein>
    <submittedName>
        <fullName evidence="2">Uma2 family endonuclease</fullName>
    </submittedName>
</protein>